<dbReference type="GO" id="GO:0004748">
    <property type="term" value="F:ribonucleoside-diphosphate reductase activity, thioredoxin disulfide as acceptor"/>
    <property type="evidence" value="ECO:0007669"/>
    <property type="project" value="UniProtKB-EC"/>
</dbReference>
<sequence length="484" mass="55904">MIVFLLYRKGDGEMRVLEQSDERTHERALLEVLYRQAEQLHKKPAYQGFHQVVRKLVSDGLYGSWINHYSSNEIKWLGLQIMPERDQLLSAKQLLQYMKEFVTCNHYDRRLGLPQERLMLIAMAAMRDETVQRLQKVREAYWVLSMGYVTLPDDIMAFFGKTFYPGQPVRRLHSMNLLDSRIPSFLASQVKEKHVRIPTTFMEQVKACGSWLVFDMEEVRRVMNGSLQDVGSESFRRAVANPSITHKRLSAIGLMKQLLASDGIVFHFDDDFQRGTKGLHSHIQLSKVLRRNILARVCGIHVRLLNGILDVWEREDNRRDLQIEAAGWEEALADQRISLHSEQAVSFIEELSEEINLHVIKTSLQLAKEKGPYLQFEGSDWQSGSYFEQRSYTTEEWQKVRNEIAGNGIRNGCLRKASDTENLSGYSLTKHQQLSMINRLAVQQNHTDVGGSITLEKSAFIETAELLQLLMKAWNCGIKEVYIK</sequence>
<dbReference type="InterPro" id="IPR000788">
    <property type="entry name" value="RNR_lg_C"/>
</dbReference>
<gene>
    <name evidence="4" type="ORF">SAMN04244570_0117</name>
</gene>
<keyword evidence="5" id="KW-1185">Reference proteome</keyword>
<dbReference type="AlphaFoldDB" id="A0A1T4YWK1"/>
<organism evidence="4 5">
    <name type="scientific">Sporosarcina newyorkensis</name>
    <dbReference type="NCBI Taxonomy" id="759851"/>
    <lineage>
        <taxon>Bacteria</taxon>
        <taxon>Bacillati</taxon>
        <taxon>Bacillota</taxon>
        <taxon>Bacilli</taxon>
        <taxon>Bacillales</taxon>
        <taxon>Caryophanaceae</taxon>
        <taxon>Sporosarcina</taxon>
    </lineage>
</organism>
<proteinExistence type="inferred from homology"/>
<comment type="catalytic activity">
    <reaction evidence="2">
        <text>a 2'-deoxyribonucleoside 5'-diphosphate + [thioredoxin]-disulfide + H2O = a ribonucleoside 5'-diphosphate + [thioredoxin]-dithiol</text>
        <dbReference type="Rhea" id="RHEA:23252"/>
        <dbReference type="Rhea" id="RHEA-COMP:10698"/>
        <dbReference type="Rhea" id="RHEA-COMP:10700"/>
        <dbReference type="ChEBI" id="CHEBI:15377"/>
        <dbReference type="ChEBI" id="CHEBI:29950"/>
        <dbReference type="ChEBI" id="CHEBI:50058"/>
        <dbReference type="ChEBI" id="CHEBI:57930"/>
        <dbReference type="ChEBI" id="CHEBI:73316"/>
        <dbReference type="EC" id="1.17.4.1"/>
    </reaction>
</comment>
<dbReference type="GO" id="GO:0005971">
    <property type="term" value="C:ribonucleoside-diphosphate reductase complex"/>
    <property type="evidence" value="ECO:0007669"/>
    <property type="project" value="TreeGrafter"/>
</dbReference>
<dbReference type="PANTHER" id="PTHR11573">
    <property type="entry name" value="RIBONUCLEOSIDE-DIPHOSPHATE REDUCTASE LARGE CHAIN"/>
    <property type="match status" value="1"/>
</dbReference>
<dbReference type="SUPFAM" id="SSF48168">
    <property type="entry name" value="R1 subunit of ribonucleotide reductase, N-terminal domain"/>
    <property type="match status" value="1"/>
</dbReference>
<dbReference type="Gene3D" id="3.20.70.20">
    <property type="match status" value="1"/>
</dbReference>
<dbReference type="UniPathway" id="UPA00326"/>
<dbReference type="EMBL" id="FUYJ01000010">
    <property type="protein sequence ID" value="SKB06164.1"/>
    <property type="molecule type" value="Genomic_DNA"/>
</dbReference>
<dbReference type="InterPro" id="IPR039718">
    <property type="entry name" value="Rrm1"/>
</dbReference>
<accession>A0A1T4YWK1</accession>
<reference evidence="5" key="1">
    <citation type="submission" date="2017-02" db="EMBL/GenBank/DDBJ databases">
        <authorList>
            <person name="Varghese N."/>
            <person name="Submissions S."/>
        </authorList>
    </citation>
    <scope>NUCLEOTIDE SEQUENCE [LARGE SCALE GENOMIC DNA]</scope>
    <source>
        <strain evidence="5">DSM 23966</strain>
    </source>
</reference>
<protein>
    <submittedName>
        <fullName evidence="4">Ribonucleotide reductase alpha subunit</fullName>
    </submittedName>
</protein>
<dbReference type="InterPro" id="IPR008926">
    <property type="entry name" value="RNR_R1-su_N"/>
</dbReference>
<evidence type="ECO:0000313" key="5">
    <source>
        <dbReference type="Proteomes" id="UP000190042"/>
    </source>
</evidence>
<evidence type="ECO:0000256" key="2">
    <source>
        <dbReference type="ARBA" id="ARBA00047754"/>
    </source>
</evidence>
<dbReference type="SUPFAM" id="SSF51998">
    <property type="entry name" value="PFL-like glycyl radical enzymes"/>
    <property type="match status" value="1"/>
</dbReference>
<evidence type="ECO:0000313" key="4">
    <source>
        <dbReference type="EMBL" id="SKB06164.1"/>
    </source>
</evidence>
<dbReference type="Proteomes" id="UP000190042">
    <property type="component" value="Unassembled WGS sequence"/>
</dbReference>
<dbReference type="GO" id="GO:0005524">
    <property type="term" value="F:ATP binding"/>
    <property type="evidence" value="ECO:0007669"/>
    <property type="project" value="TreeGrafter"/>
</dbReference>
<name>A0A1T4YWK1_9BACL</name>
<dbReference type="GO" id="GO:0009263">
    <property type="term" value="P:deoxyribonucleotide biosynthetic process"/>
    <property type="evidence" value="ECO:0007669"/>
    <property type="project" value="TreeGrafter"/>
</dbReference>
<dbReference type="PANTHER" id="PTHR11573:SF6">
    <property type="entry name" value="RIBONUCLEOSIDE-DIPHOSPHATE REDUCTASE LARGE SUBUNIT"/>
    <property type="match status" value="1"/>
</dbReference>
<evidence type="ECO:0000256" key="1">
    <source>
        <dbReference type="ARBA" id="ARBA00010406"/>
    </source>
</evidence>
<dbReference type="Pfam" id="PF02867">
    <property type="entry name" value="Ribonuc_red_lgC"/>
    <property type="match status" value="1"/>
</dbReference>
<feature type="domain" description="Ribonucleotide reductase large subunit C-terminal" evidence="3">
    <location>
        <begin position="295"/>
        <end position="414"/>
    </location>
</feature>
<evidence type="ECO:0000259" key="3">
    <source>
        <dbReference type="Pfam" id="PF02867"/>
    </source>
</evidence>
<comment type="similarity">
    <text evidence="1">Belongs to the ribonucleoside diphosphate reductase large chain family.</text>
</comment>